<sequence>TLSLSIPLVNTLFLLVSVVCLERPFCGWETWNFWLCVTLSLSSDHE</sequence>
<name>A0A816ZU93_BRANA</name>
<gene>
    <name evidence="2" type="ORF">DARMORV10_A08P14210.1</name>
</gene>
<keyword evidence="1" id="KW-0732">Signal</keyword>
<feature type="signal peptide" evidence="1">
    <location>
        <begin position="1"/>
        <end position="20"/>
    </location>
</feature>
<evidence type="ECO:0000313" key="2">
    <source>
        <dbReference type="EMBL" id="CAF2235402.1"/>
    </source>
</evidence>
<dbReference type="EMBL" id="HG994362">
    <property type="protein sequence ID" value="CAF2235402.1"/>
    <property type="molecule type" value="Genomic_DNA"/>
</dbReference>
<dbReference type="Proteomes" id="UP001295469">
    <property type="component" value="Chromosome A08"/>
</dbReference>
<protein>
    <submittedName>
        <fullName evidence="2">(rape) hypothetical protein</fullName>
    </submittedName>
</protein>
<organism evidence="2">
    <name type="scientific">Brassica napus</name>
    <name type="common">Rape</name>
    <dbReference type="NCBI Taxonomy" id="3708"/>
    <lineage>
        <taxon>Eukaryota</taxon>
        <taxon>Viridiplantae</taxon>
        <taxon>Streptophyta</taxon>
        <taxon>Embryophyta</taxon>
        <taxon>Tracheophyta</taxon>
        <taxon>Spermatophyta</taxon>
        <taxon>Magnoliopsida</taxon>
        <taxon>eudicotyledons</taxon>
        <taxon>Gunneridae</taxon>
        <taxon>Pentapetalae</taxon>
        <taxon>rosids</taxon>
        <taxon>malvids</taxon>
        <taxon>Brassicales</taxon>
        <taxon>Brassicaceae</taxon>
        <taxon>Brassiceae</taxon>
        <taxon>Brassica</taxon>
    </lineage>
</organism>
<accession>A0A816ZU93</accession>
<proteinExistence type="predicted"/>
<reference evidence="2" key="1">
    <citation type="submission" date="2021-01" db="EMBL/GenBank/DDBJ databases">
        <authorList>
            <consortium name="Genoscope - CEA"/>
            <person name="William W."/>
        </authorList>
    </citation>
    <scope>NUCLEOTIDE SEQUENCE</scope>
</reference>
<feature type="chain" id="PRO_5033048162" evidence="1">
    <location>
        <begin position="21"/>
        <end position="46"/>
    </location>
</feature>
<dbReference type="AlphaFoldDB" id="A0A816ZU93"/>
<feature type="non-terminal residue" evidence="2">
    <location>
        <position position="1"/>
    </location>
</feature>
<evidence type="ECO:0000256" key="1">
    <source>
        <dbReference type="SAM" id="SignalP"/>
    </source>
</evidence>